<sequence>AAAGISELHNCGFAGTGLQGYKLSYHEESEPEGPPIQIPPHQRQHTIGGLG</sequence>
<dbReference type="EMBL" id="JAMKFB020000018">
    <property type="protein sequence ID" value="KAL0167504.1"/>
    <property type="molecule type" value="Genomic_DNA"/>
</dbReference>
<evidence type="ECO:0000313" key="2">
    <source>
        <dbReference type="EMBL" id="KAL0167504.1"/>
    </source>
</evidence>
<dbReference type="Proteomes" id="UP001529510">
    <property type="component" value="Unassembled WGS sequence"/>
</dbReference>
<protein>
    <submittedName>
        <fullName evidence="2">Uncharacterized protein</fullName>
    </submittedName>
</protein>
<keyword evidence="3" id="KW-1185">Reference proteome</keyword>
<name>A0ABD0P067_CIRMR</name>
<feature type="non-terminal residue" evidence="2">
    <location>
        <position position="51"/>
    </location>
</feature>
<feature type="non-terminal residue" evidence="2">
    <location>
        <position position="1"/>
    </location>
</feature>
<evidence type="ECO:0000256" key="1">
    <source>
        <dbReference type="SAM" id="MobiDB-lite"/>
    </source>
</evidence>
<evidence type="ECO:0000313" key="3">
    <source>
        <dbReference type="Proteomes" id="UP001529510"/>
    </source>
</evidence>
<comment type="caution">
    <text evidence="2">The sequence shown here is derived from an EMBL/GenBank/DDBJ whole genome shotgun (WGS) entry which is preliminary data.</text>
</comment>
<proteinExistence type="predicted"/>
<reference evidence="2 3" key="1">
    <citation type="submission" date="2024-05" db="EMBL/GenBank/DDBJ databases">
        <title>Genome sequencing and assembly of Indian major carp, Cirrhinus mrigala (Hamilton, 1822).</title>
        <authorList>
            <person name="Mohindra V."/>
            <person name="Chowdhury L.M."/>
            <person name="Lal K."/>
            <person name="Jena J.K."/>
        </authorList>
    </citation>
    <scope>NUCLEOTIDE SEQUENCE [LARGE SCALE GENOMIC DNA]</scope>
    <source>
        <strain evidence="2">CM1030</strain>
        <tissue evidence="2">Blood</tissue>
    </source>
</reference>
<feature type="region of interest" description="Disordered" evidence="1">
    <location>
        <begin position="26"/>
        <end position="51"/>
    </location>
</feature>
<organism evidence="2 3">
    <name type="scientific">Cirrhinus mrigala</name>
    <name type="common">Mrigala</name>
    <dbReference type="NCBI Taxonomy" id="683832"/>
    <lineage>
        <taxon>Eukaryota</taxon>
        <taxon>Metazoa</taxon>
        <taxon>Chordata</taxon>
        <taxon>Craniata</taxon>
        <taxon>Vertebrata</taxon>
        <taxon>Euteleostomi</taxon>
        <taxon>Actinopterygii</taxon>
        <taxon>Neopterygii</taxon>
        <taxon>Teleostei</taxon>
        <taxon>Ostariophysi</taxon>
        <taxon>Cypriniformes</taxon>
        <taxon>Cyprinidae</taxon>
        <taxon>Labeoninae</taxon>
        <taxon>Labeonini</taxon>
        <taxon>Cirrhinus</taxon>
    </lineage>
</organism>
<dbReference type="AlphaFoldDB" id="A0ABD0P067"/>
<accession>A0ABD0P067</accession>
<gene>
    <name evidence="2" type="ORF">M9458_035726</name>
</gene>